<evidence type="ECO:0000313" key="2">
    <source>
        <dbReference type="Proteomes" id="UP000265691"/>
    </source>
</evidence>
<evidence type="ECO:0000313" key="1">
    <source>
        <dbReference type="EMBL" id="RIY32911.1"/>
    </source>
</evidence>
<gene>
    <name evidence="1" type="ORF">CKF54_03675</name>
</gene>
<dbReference type="AlphaFoldDB" id="A0A3A1Y5Y9"/>
<dbReference type="Proteomes" id="UP000265691">
    <property type="component" value="Unassembled WGS sequence"/>
</dbReference>
<name>A0A3A1Y5Y9_9GAMM</name>
<accession>A0A3A1Y5Y9</accession>
<dbReference type="RefSeq" id="WP_119524932.1">
    <property type="nucleotide sequence ID" value="NZ_NRHC01000040.1"/>
</dbReference>
<organism evidence="1 2">
    <name type="scientific">Psittacicella hinzii</name>
    <dbReference type="NCBI Taxonomy" id="2028575"/>
    <lineage>
        <taxon>Bacteria</taxon>
        <taxon>Pseudomonadati</taxon>
        <taxon>Pseudomonadota</taxon>
        <taxon>Gammaproteobacteria</taxon>
        <taxon>Pasteurellales</taxon>
        <taxon>Psittacicellaceae</taxon>
        <taxon>Psittacicella</taxon>
    </lineage>
</organism>
<protein>
    <submittedName>
        <fullName evidence="1">Uncharacterized protein</fullName>
    </submittedName>
</protein>
<reference evidence="1 2" key="1">
    <citation type="submission" date="2017-08" db="EMBL/GenBank/DDBJ databases">
        <title>Reclassification of Bisgaard taxon 37 and 44.</title>
        <authorList>
            <person name="Christensen H."/>
        </authorList>
    </citation>
    <scope>NUCLEOTIDE SEQUENCE [LARGE SCALE GENOMIC DNA]</scope>
    <source>
        <strain evidence="1 2">B96_3</strain>
    </source>
</reference>
<keyword evidence="2" id="KW-1185">Reference proteome</keyword>
<proteinExistence type="predicted"/>
<dbReference type="EMBL" id="NRHC01000040">
    <property type="protein sequence ID" value="RIY32911.1"/>
    <property type="molecule type" value="Genomic_DNA"/>
</dbReference>
<comment type="caution">
    <text evidence="1">The sequence shown here is derived from an EMBL/GenBank/DDBJ whole genome shotgun (WGS) entry which is preliminary data.</text>
</comment>
<sequence length="141" mass="17075">MSFFKNLKSNKVQLRSYLLRHLYNDLTSFSENYTVRAYRLFWVEADDYMPNDVMSIDVNFKSVHLLKIRKSTDPNIDEEYRRQCNRIFKSLDKGKLRYFHYYVVLSNGEKRTNVDEDLKTYVKVKYDDFTDVDNYNCNQSN</sequence>